<organism evidence="1 2">
    <name type="scientific">Shewanella vesiculosa</name>
    <dbReference type="NCBI Taxonomy" id="518738"/>
    <lineage>
        <taxon>Bacteria</taxon>
        <taxon>Pseudomonadati</taxon>
        <taxon>Pseudomonadota</taxon>
        <taxon>Gammaproteobacteria</taxon>
        <taxon>Alteromonadales</taxon>
        <taxon>Shewanellaceae</taxon>
        <taxon>Shewanella</taxon>
    </lineage>
</organism>
<keyword evidence="2" id="KW-1185">Reference proteome</keyword>
<sequence length="91" mass="10229">MAEFKFANGKIALGIYDGASSFTLVANDQGFSFWYGGVKPEQKDIESMFNFLLSNGYQLPVEATAKWSRTREKYNGIQYINNDGETVELSI</sequence>
<evidence type="ECO:0000313" key="2">
    <source>
        <dbReference type="Proteomes" id="UP001477278"/>
    </source>
</evidence>
<dbReference type="Proteomes" id="UP001477278">
    <property type="component" value="Unassembled WGS sequence"/>
</dbReference>
<reference evidence="1 2" key="1">
    <citation type="submission" date="2024-05" db="EMBL/GenBank/DDBJ databases">
        <title>Genome sequencing of Marine Estuary Bacteria, Shewanella vesiculosa and S. baltica, and Pseudomonas syringae.</title>
        <authorList>
            <person name="Gurung A."/>
            <person name="Maclea K.S."/>
        </authorList>
    </citation>
    <scope>NUCLEOTIDE SEQUENCE [LARGE SCALE GENOMIC DNA]</scope>
    <source>
        <strain evidence="1 2">1A</strain>
    </source>
</reference>
<evidence type="ECO:0000313" key="1">
    <source>
        <dbReference type="EMBL" id="MEO3680671.1"/>
    </source>
</evidence>
<comment type="caution">
    <text evidence="1">The sequence shown here is derived from an EMBL/GenBank/DDBJ whole genome shotgun (WGS) entry which is preliminary data.</text>
</comment>
<protein>
    <submittedName>
        <fullName evidence="1">Uncharacterized protein</fullName>
    </submittedName>
</protein>
<name>A0ABV0FL88_9GAMM</name>
<dbReference type="EMBL" id="JBDPZN010000001">
    <property type="protein sequence ID" value="MEO3680671.1"/>
    <property type="molecule type" value="Genomic_DNA"/>
</dbReference>
<dbReference type="RefSeq" id="WP_347689329.1">
    <property type="nucleotide sequence ID" value="NZ_JBDPZN010000001.1"/>
</dbReference>
<proteinExistence type="predicted"/>
<accession>A0ABV0FL88</accession>
<gene>
    <name evidence="1" type="ORF">ABHN84_00015</name>
</gene>